<name>A0A5P3AUU8_PHOVU</name>
<dbReference type="Pfam" id="PF03807">
    <property type="entry name" value="F420_oxidored"/>
    <property type="match status" value="1"/>
</dbReference>
<dbReference type="InterPro" id="IPR028939">
    <property type="entry name" value="P5C_Rdtase_cat_N"/>
</dbReference>
<feature type="domain" description="DUF2520" evidence="2">
    <location>
        <begin position="126"/>
        <end position="251"/>
    </location>
</feature>
<accession>A0A5P3AUU8</accession>
<reference evidence="3 4" key="1">
    <citation type="submission" date="2019-09" db="EMBL/GenBank/DDBJ databases">
        <title>Commensal-derived Metabolites Govern Vibrio cholerae Pathogenesis in Host.</title>
        <authorList>
            <person name="Yoon S.S."/>
            <person name="Yoon M.Y."/>
        </authorList>
    </citation>
    <scope>NUCLEOTIDE SEQUENCE [LARGE SCALE GENOMIC DNA]</scope>
    <source>
        <strain evidence="3 4">VIC01</strain>
    </source>
</reference>
<dbReference type="InterPro" id="IPR018931">
    <property type="entry name" value="DUF2520"/>
</dbReference>
<dbReference type="InterPro" id="IPR008927">
    <property type="entry name" value="6-PGluconate_DH-like_C_sf"/>
</dbReference>
<gene>
    <name evidence="3" type="ORF">VIC01_03098</name>
</gene>
<evidence type="ECO:0000313" key="4">
    <source>
        <dbReference type="Proteomes" id="UP000326091"/>
    </source>
</evidence>
<sequence>MKIVLIGAGNVATHLGIALQKAGCLILQVYSRTEESASALAARLSVDYTIVPDEIRRDADLYIVALKDAVLRQLAPVLVKGREQALFVHTAGSMSMDLWKGLVKRYGVLYPMQTFSKQREVDFNTVPFFIEASAPAEVELLRMVAVRLSPKVYEVTSGQRRCLHLAAVFACNFANHMYALSSHILEKQGIPFEVMLPLIDETAGKVHELSPTQAQTGPAVRYDENVISKHLEMLADEESLQELYEKISKSIHNFPLSVIQANKEGKNS</sequence>
<evidence type="ECO:0000313" key="3">
    <source>
        <dbReference type="EMBL" id="QEW37509.1"/>
    </source>
</evidence>
<feature type="domain" description="Pyrroline-5-carboxylate reductase catalytic N-terminal" evidence="1">
    <location>
        <begin position="2"/>
        <end position="83"/>
    </location>
</feature>
<dbReference type="InterPro" id="IPR036291">
    <property type="entry name" value="NAD(P)-bd_dom_sf"/>
</dbReference>
<evidence type="ECO:0000259" key="1">
    <source>
        <dbReference type="Pfam" id="PF03807"/>
    </source>
</evidence>
<dbReference type="EMBL" id="CP043529">
    <property type="protein sequence ID" value="QEW37509.1"/>
    <property type="molecule type" value="Genomic_DNA"/>
</dbReference>
<dbReference type="SUPFAM" id="SSF48179">
    <property type="entry name" value="6-phosphogluconate dehydrogenase C-terminal domain-like"/>
    <property type="match status" value="1"/>
</dbReference>
<dbReference type="PANTHER" id="PTHR40459:SF1">
    <property type="entry name" value="CONSERVED HYPOTHETICAL ALANINE AND LEUCINE RICH PROTEIN"/>
    <property type="match status" value="1"/>
</dbReference>
<dbReference type="AlphaFoldDB" id="A0A5P3AUU8"/>
<dbReference type="InterPro" id="IPR037108">
    <property type="entry name" value="TM1727-like_C_sf"/>
</dbReference>
<dbReference type="Proteomes" id="UP000326091">
    <property type="component" value="Chromosome"/>
</dbReference>
<dbReference type="RefSeq" id="WP_005848279.1">
    <property type="nucleotide sequence ID" value="NZ_CACRTA010000041.1"/>
</dbReference>
<dbReference type="SUPFAM" id="SSF51735">
    <property type="entry name" value="NAD(P)-binding Rossmann-fold domains"/>
    <property type="match status" value="1"/>
</dbReference>
<dbReference type="PANTHER" id="PTHR40459">
    <property type="entry name" value="CONSERVED HYPOTHETICAL ALANINE AND LEUCINE RICH PROTEIN"/>
    <property type="match status" value="1"/>
</dbReference>
<dbReference type="Gene3D" id="1.10.1040.20">
    <property type="entry name" value="ProC-like, C-terminal domain"/>
    <property type="match status" value="1"/>
</dbReference>
<evidence type="ECO:0000259" key="2">
    <source>
        <dbReference type="Pfam" id="PF10728"/>
    </source>
</evidence>
<organism evidence="3 4">
    <name type="scientific">Phocaeicola vulgatus</name>
    <name type="common">Bacteroides vulgatus</name>
    <dbReference type="NCBI Taxonomy" id="821"/>
    <lineage>
        <taxon>Bacteria</taxon>
        <taxon>Pseudomonadati</taxon>
        <taxon>Bacteroidota</taxon>
        <taxon>Bacteroidia</taxon>
        <taxon>Bacteroidales</taxon>
        <taxon>Bacteroidaceae</taxon>
        <taxon>Phocaeicola</taxon>
    </lineage>
</organism>
<dbReference type="Gene3D" id="3.40.50.720">
    <property type="entry name" value="NAD(P)-binding Rossmann-like Domain"/>
    <property type="match status" value="1"/>
</dbReference>
<protein>
    <submittedName>
        <fullName evidence="3">Uncharacterized protein</fullName>
    </submittedName>
</protein>
<dbReference type="Pfam" id="PF10728">
    <property type="entry name" value="DUF2520"/>
    <property type="match status" value="1"/>
</dbReference>
<proteinExistence type="predicted"/>